<dbReference type="AlphaFoldDB" id="A0A8A2UCS9"/>
<dbReference type="EMBL" id="CP071463">
    <property type="protein sequence ID" value="QSW86005.1"/>
    <property type="molecule type" value="Genomic_DNA"/>
</dbReference>
<feature type="transmembrane region" description="Helical" evidence="1">
    <location>
        <begin position="12"/>
        <end position="43"/>
    </location>
</feature>
<name>A0A8A2UCS9_9EURY</name>
<keyword evidence="1" id="KW-1133">Transmembrane helix</keyword>
<dbReference type="GeneID" id="63182876"/>
<evidence type="ECO:0000313" key="3">
    <source>
        <dbReference type="EMBL" id="QSW86005.1"/>
    </source>
</evidence>
<reference evidence="3 4" key="1">
    <citation type="journal article" date="2006" name="Int. J. Syst. Evol. Microbiol.">
        <title>Haloterrigena longa sp. nov. and Haloterrigena limicola sp. nov., extremely halophilic archaea isolated from a salt lake.</title>
        <authorList>
            <person name="Cui H.L."/>
            <person name="Tohty D."/>
            <person name="Zhou P.J."/>
            <person name="Liu S.J."/>
        </authorList>
    </citation>
    <scope>NUCLEOTIDE SEQUENCE [LARGE SCALE GENOMIC DNA]</scope>
    <source>
        <strain evidence="3 4">ABH32</strain>
    </source>
</reference>
<dbReference type="Gene3D" id="2.160.10.10">
    <property type="entry name" value="Hexapeptide repeat proteins"/>
    <property type="match status" value="1"/>
</dbReference>
<dbReference type="InterPro" id="IPR011004">
    <property type="entry name" value="Trimer_LpxA-like_sf"/>
</dbReference>
<accession>A0A8A2UCS9</accession>
<dbReference type="RefSeq" id="WP_207271160.1">
    <property type="nucleotide sequence ID" value="NZ_CP071463.1"/>
</dbReference>
<keyword evidence="1" id="KW-0472">Membrane</keyword>
<dbReference type="OrthoDB" id="118020at2157"/>
<dbReference type="Pfam" id="PF04519">
    <property type="entry name" value="Bactofilin"/>
    <property type="match status" value="1"/>
</dbReference>
<dbReference type="Proteomes" id="UP000663191">
    <property type="component" value="Chromosome"/>
</dbReference>
<dbReference type="InterPro" id="IPR012859">
    <property type="entry name" value="Pilin_N_archaeal"/>
</dbReference>
<evidence type="ECO:0000259" key="2">
    <source>
        <dbReference type="Pfam" id="PF07790"/>
    </source>
</evidence>
<proteinExistence type="predicted"/>
<keyword evidence="1" id="KW-0812">Transmembrane</keyword>
<dbReference type="Pfam" id="PF07790">
    <property type="entry name" value="Pilin_N"/>
    <property type="match status" value="1"/>
</dbReference>
<organism evidence="3 4">
    <name type="scientific">Natrinema longum</name>
    <dbReference type="NCBI Taxonomy" id="370324"/>
    <lineage>
        <taxon>Archaea</taxon>
        <taxon>Methanobacteriati</taxon>
        <taxon>Methanobacteriota</taxon>
        <taxon>Stenosarchaea group</taxon>
        <taxon>Halobacteria</taxon>
        <taxon>Halobacteriales</taxon>
        <taxon>Natrialbaceae</taxon>
        <taxon>Natrinema</taxon>
    </lineage>
</organism>
<keyword evidence="4" id="KW-1185">Reference proteome</keyword>
<protein>
    <submittedName>
        <fullName evidence="3">Polymer-forming cytoskeletal protein</fullName>
    </submittedName>
</protein>
<dbReference type="SUPFAM" id="SSF51161">
    <property type="entry name" value="Trimeric LpxA-like enzymes"/>
    <property type="match status" value="1"/>
</dbReference>
<dbReference type="InterPro" id="IPR007607">
    <property type="entry name" value="BacA/B"/>
</dbReference>
<evidence type="ECO:0000313" key="4">
    <source>
        <dbReference type="Proteomes" id="UP000663191"/>
    </source>
</evidence>
<feature type="domain" description="Archaeal Type IV pilin N-terminal" evidence="2">
    <location>
        <begin position="11"/>
        <end position="59"/>
    </location>
</feature>
<sequence>MGIRQVQPGERGVSAVIGTVLLIGIVTLVMAVLAAALLGVGLFDQQPDAELSYQEHTDKVVVGLTDVRDLSAGETEIKLEGEGSCGFWDGSGELEKGDVTTLESSDCPDSLEQGDVLQVIGGNVLLGTYELRGQYPDYGCTTFKSKFNNGNQIDVETGGIVSCDFTDPDGTELNNGLKVNNQTTVVGEVNVSKTSRIEVDGGKIIGDVETGKDADIKDDSVVDGTVSADESVYVRDSSKITGSVDAGDSVDVDQDATVNGPIDSSDYVALDERAFVGGAIESDDEVTLAKDAVVEGGVAADREVTIGNSAEIDGTVESGYDVSLEQDSLADSEVELTGSGRTLELSDGATISGTVSAADNDVTLKGDAKISGDVTGDTVTCKDSSTVEGTVTAGTNNGC</sequence>
<evidence type="ECO:0000256" key="1">
    <source>
        <dbReference type="SAM" id="Phobius"/>
    </source>
</evidence>
<dbReference type="KEGG" id="hlo:J0X27_03990"/>
<gene>
    <name evidence="3" type="ORF">J0X27_03990</name>
</gene>